<gene>
    <name evidence="2" type="ORF">IAD28_05205</name>
</gene>
<dbReference type="EMBL" id="DVOL01000071">
    <property type="protein sequence ID" value="HIV11069.1"/>
    <property type="molecule type" value="Genomic_DNA"/>
</dbReference>
<dbReference type="AlphaFoldDB" id="A0A9D1T4T9"/>
<dbReference type="Proteomes" id="UP000823960">
    <property type="component" value="Unassembled WGS sequence"/>
</dbReference>
<evidence type="ECO:0000313" key="2">
    <source>
        <dbReference type="EMBL" id="HIV11069.1"/>
    </source>
</evidence>
<accession>A0A9D1T4T9</accession>
<proteinExistence type="predicted"/>
<feature type="transmembrane region" description="Helical" evidence="1">
    <location>
        <begin position="6"/>
        <end position="28"/>
    </location>
</feature>
<sequence length="70" mass="8006">MKNFFSVIFVILALGSMVWPGIFIRNILKCIQAVIQQKKDEEFEKERTIAAISLFMMTVPPFIIGLLSKT</sequence>
<comment type="caution">
    <text evidence="2">The sequence shown here is derived from an EMBL/GenBank/DDBJ whole genome shotgun (WGS) entry which is preliminary data.</text>
</comment>
<evidence type="ECO:0000313" key="3">
    <source>
        <dbReference type="Proteomes" id="UP000823960"/>
    </source>
</evidence>
<keyword evidence="1" id="KW-0812">Transmembrane</keyword>
<keyword evidence="1" id="KW-0472">Membrane</keyword>
<name>A0A9D1T4T9_9FIRM</name>
<reference evidence="2" key="2">
    <citation type="journal article" date="2021" name="PeerJ">
        <title>Extensive microbial diversity within the chicken gut microbiome revealed by metagenomics and culture.</title>
        <authorList>
            <person name="Gilroy R."/>
            <person name="Ravi A."/>
            <person name="Getino M."/>
            <person name="Pursley I."/>
            <person name="Horton D.L."/>
            <person name="Alikhan N.F."/>
            <person name="Baker D."/>
            <person name="Gharbi K."/>
            <person name="Hall N."/>
            <person name="Watson M."/>
            <person name="Adriaenssens E.M."/>
            <person name="Foster-Nyarko E."/>
            <person name="Jarju S."/>
            <person name="Secka A."/>
            <person name="Antonio M."/>
            <person name="Oren A."/>
            <person name="Chaudhuri R.R."/>
            <person name="La Ragione R."/>
            <person name="Hildebrand F."/>
            <person name="Pallen M.J."/>
        </authorList>
    </citation>
    <scope>NUCLEOTIDE SEQUENCE</scope>
    <source>
        <strain evidence="2">1370</strain>
    </source>
</reference>
<keyword evidence="1" id="KW-1133">Transmembrane helix</keyword>
<organism evidence="2 3">
    <name type="scientific">Candidatus Faeciplasma avium</name>
    <dbReference type="NCBI Taxonomy" id="2840798"/>
    <lineage>
        <taxon>Bacteria</taxon>
        <taxon>Bacillati</taxon>
        <taxon>Bacillota</taxon>
        <taxon>Clostridia</taxon>
        <taxon>Eubacteriales</taxon>
        <taxon>Oscillospiraceae</taxon>
        <taxon>Oscillospiraceae incertae sedis</taxon>
        <taxon>Candidatus Faeciplasma</taxon>
    </lineage>
</organism>
<protein>
    <submittedName>
        <fullName evidence="2">Uncharacterized protein</fullName>
    </submittedName>
</protein>
<feature type="transmembrane region" description="Helical" evidence="1">
    <location>
        <begin position="49"/>
        <end position="68"/>
    </location>
</feature>
<evidence type="ECO:0000256" key="1">
    <source>
        <dbReference type="SAM" id="Phobius"/>
    </source>
</evidence>
<reference evidence="2" key="1">
    <citation type="submission" date="2020-10" db="EMBL/GenBank/DDBJ databases">
        <authorList>
            <person name="Gilroy R."/>
        </authorList>
    </citation>
    <scope>NUCLEOTIDE SEQUENCE</scope>
    <source>
        <strain evidence="2">1370</strain>
    </source>
</reference>